<sequence>MEPRITINFEVKLCTRRLLTTAYFGGMSEFTVQPQDYDFEDDKTQITTKNVSQKDLPTSILKTN</sequence>
<organism evidence="1 2">
    <name type="scientific">Psychromonas marina</name>
    <dbReference type="NCBI Taxonomy" id="88364"/>
    <lineage>
        <taxon>Bacteria</taxon>
        <taxon>Pseudomonadati</taxon>
        <taxon>Pseudomonadota</taxon>
        <taxon>Gammaproteobacteria</taxon>
        <taxon>Alteromonadales</taxon>
        <taxon>Psychromonadaceae</taxon>
        <taxon>Psychromonas</taxon>
    </lineage>
</organism>
<accession>A0ABQ6E202</accession>
<name>A0ABQ6E202_9GAMM</name>
<evidence type="ECO:0000313" key="2">
    <source>
        <dbReference type="Proteomes" id="UP001157353"/>
    </source>
</evidence>
<dbReference type="EMBL" id="BSPQ01000012">
    <property type="protein sequence ID" value="GLS91269.1"/>
    <property type="molecule type" value="Genomic_DNA"/>
</dbReference>
<evidence type="ECO:0000313" key="1">
    <source>
        <dbReference type="EMBL" id="GLS91269.1"/>
    </source>
</evidence>
<comment type="caution">
    <text evidence="1">The sequence shown here is derived from an EMBL/GenBank/DDBJ whole genome shotgun (WGS) entry which is preliminary data.</text>
</comment>
<dbReference type="Proteomes" id="UP001157353">
    <property type="component" value="Unassembled WGS sequence"/>
</dbReference>
<reference evidence="2" key="1">
    <citation type="journal article" date="2019" name="Int. J. Syst. Evol. Microbiol.">
        <title>The Global Catalogue of Microorganisms (GCM) 10K type strain sequencing project: providing services to taxonomists for standard genome sequencing and annotation.</title>
        <authorList>
            <consortium name="The Broad Institute Genomics Platform"/>
            <consortium name="The Broad Institute Genome Sequencing Center for Infectious Disease"/>
            <person name="Wu L."/>
            <person name="Ma J."/>
        </authorList>
    </citation>
    <scope>NUCLEOTIDE SEQUENCE [LARGE SCALE GENOMIC DNA]</scope>
    <source>
        <strain evidence="2">NBRC 103166</strain>
    </source>
</reference>
<gene>
    <name evidence="1" type="ORF">GCM10007916_23380</name>
</gene>
<protein>
    <submittedName>
        <fullName evidence="1">Uncharacterized protein</fullName>
    </submittedName>
</protein>
<proteinExistence type="predicted"/>
<keyword evidence="2" id="KW-1185">Reference proteome</keyword>